<evidence type="ECO:0000313" key="6">
    <source>
        <dbReference type="EMBL" id="KZO94911.1"/>
    </source>
</evidence>
<protein>
    <recommendedName>
        <fullName evidence="4">Peptidyl-prolyl cis-trans isomerase</fullName>
        <shortName evidence="4">PPIase</shortName>
        <ecNumber evidence="4">5.2.1.8</ecNumber>
    </recommendedName>
</protein>
<comment type="catalytic activity">
    <reaction evidence="1 4">
        <text>[protein]-peptidylproline (omega=180) = [protein]-peptidylproline (omega=0)</text>
        <dbReference type="Rhea" id="RHEA:16237"/>
        <dbReference type="Rhea" id="RHEA-COMP:10747"/>
        <dbReference type="Rhea" id="RHEA-COMP:10748"/>
        <dbReference type="ChEBI" id="CHEBI:83833"/>
        <dbReference type="ChEBI" id="CHEBI:83834"/>
        <dbReference type="EC" id="5.2.1.8"/>
    </reaction>
</comment>
<reference evidence="6 7" key="1">
    <citation type="journal article" date="2016" name="Mol. Biol. Evol.">
        <title>Comparative Genomics of Early-Diverging Mushroom-Forming Fungi Provides Insights into the Origins of Lignocellulose Decay Capabilities.</title>
        <authorList>
            <person name="Nagy L.G."/>
            <person name="Riley R."/>
            <person name="Tritt A."/>
            <person name="Adam C."/>
            <person name="Daum C."/>
            <person name="Floudas D."/>
            <person name="Sun H."/>
            <person name="Yadav J.S."/>
            <person name="Pangilinan J."/>
            <person name="Larsson K.H."/>
            <person name="Matsuura K."/>
            <person name="Barry K."/>
            <person name="Labutti K."/>
            <person name="Kuo R."/>
            <person name="Ohm R.A."/>
            <person name="Bhattacharya S.S."/>
            <person name="Shirouzu T."/>
            <person name="Yoshinaga Y."/>
            <person name="Martin F.M."/>
            <person name="Grigoriev I.V."/>
            <person name="Hibbett D.S."/>
        </authorList>
    </citation>
    <scope>NUCLEOTIDE SEQUENCE [LARGE SCALE GENOMIC DNA]</scope>
    <source>
        <strain evidence="6 7">TUFC12733</strain>
    </source>
</reference>
<evidence type="ECO:0000256" key="3">
    <source>
        <dbReference type="ARBA" id="ARBA00023235"/>
    </source>
</evidence>
<dbReference type="FunFam" id="2.40.100.10:FF:000001">
    <property type="entry name" value="Peptidyl-prolyl cis-trans isomerase"/>
    <property type="match status" value="1"/>
</dbReference>
<keyword evidence="2 4" id="KW-0697">Rotamase</keyword>
<feature type="domain" description="PPIase cyclophilin-type" evidence="5">
    <location>
        <begin position="24"/>
        <end position="180"/>
    </location>
</feature>
<dbReference type="PANTHER" id="PTHR11071:SF561">
    <property type="entry name" value="PEPTIDYL-PROLYL CIS-TRANS ISOMERASE D-RELATED"/>
    <property type="match status" value="1"/>
</dbReference>
<evidence type="ECO:0000259" key="5">
    <source>
        <dbReference type="PROSITE" id="PS50072"/>
    </source>
</evidence>
<evidence type="ECO:0000256" key="2">
    <source>
        <dbReference type="ARBA" id="ARBA00023110"/>
    </source>
</evidence>
<keyword evidence="3 4" id="KW-0413">Isomerase</keyword>
<evidence type="ECO:0000256" key="1">
    <source>
        <dbReference type="ARBA" id="ARBA00000971"/>
    </source>
</evidence>
<organism evidence="6 7">
    <name type="scientific">Calocera viscosa (strain TUFC12733)</name>
    <dbReference type="NCBI Taxonomy" id="1330018"/>
    <lineage>
        <taxon>Eukaryota</taxon>
        <taxon>Fungi</taxon>
        <taxon>Dikarya</taxon>
        <taxon>Basidiomycota</taxon>
        <taxon>Agaricomycotina</taxon>
        <taxon>Dacrymycetes</taxon>
        <taxon>Dacrymycetales</taxon>
        <taxon>Dacrymycetaceae</taxon>
        <taxon>Calocera</taxon>
    </lineage>
</organism>
<keyword evidence="7" id="KW-1185">Reference proteome</keyword>
<dbReference type="GO" id="GO:0003755">
    <property type="term" value="F:peptidyl-prolyl cis-trans isomerase activity"/>
    <property type="evidence" value="ECO:0007669"/>
    <property type="project" value="UniProtKB-UniRule"/>
</dbReference>
<gene>
    <name evidence="6" type="ORF">CALVIDRAFT_538677</name>
</gene>
<dbReference type="InterPro" id="IPR029000">
    <property type="entry name" value="Cyclophilin-like_dom_sf"/>
</dbReference>
<dbReference type="Pfam" id="PF00160">
    <property type="entry name" value="Pro_isomerase"/>
    <property type="match status" value="1"/>
</dbReference>
<dbReference type="OrthoDB" id="3341165at2759"/>
<dbReference type="PRINTS" id="PR00153">
    <property type="entry name" value="CSAPPISMRASE"/>
</dbReference>
<dbReference type="STRING" id="1330018.A0A167KR07"/>
<dbReference type="SUPFAM" id="SSF50891">
    <property type="entry name" value="Cyclophilin-like"/>
    <property type="match status" value="1"/>
</dbReference>
<dbReference type="InterPro" id="IPR002130">
    <property type="entry name" value="Cyclophilin-type_PPIase_dom"/>
</dbReference>
<evidence type="ECO:0000313" key="7">
    <source>
        <dbReference type="Proteomes" id="UP000076738"/>
    </source>
</evidence>
<evidence type="ECO:0000256" key="4">
    <source>
        <dbReference type="RuleBase" id="RU363019"/>
    </source>
</evidence>
<dbReference type="AlphaFoldDB" id="A0A167KR07"/>
<dbReference type="PANTHER" id="PTHR11071">
    <property type="entry name" value="PEPTIDYL-PROLYL CIS-TRANS ISOMERASE"/>
    <property type="match status" value="1"/>
</dbReference>
<accession>A0A167KR07</accession>
<dbReference type="GO" id="GO:0005737">
    <property type="term" value="C:cytoplasm"/>
    <property type="evidence" value="ECO:0007669"/>
    <property type="project" value="TreeGrafter"/>
</dbReference>
<dbReference type="Gene3D" id="2.40.100.10">
    <property type="entry name" value="Cyclophilin-like"/>
    <property type="match status" value="1"/>
</dbReference>
<dbReference type="InterPro" id="IPR024936">
    <property type="entry name" value="Cyclophilin-type_PPIase"/>
</dbReference>
<proteinExistence type="inferred from homology"/>
<dbReference type="GO" id="GO:0006457">
    <property type="term" value="P:protein folding"/>
    <property type="evidence" value="ECO:0007669"/>
    <property type="project" value="TreeGrafter"/>
</dbReference>
<dbReference type="GO" id="GO:0016018">
    <property type="term" value="F:cyclosporin A binding"/>
    <property type="evidence" value="ECO:0007669"/>
    <property type="project" value="TreeGrafter"/>
</dbReference>
<comment type="similarity">
    <text evidence="4">Belongs to the cyclophilin-type PPIase family.</text>
</comment>
<dbReference type="Proteomes" id="UP000076738">
    <property type="component" value="Unassembled WGS sequence"/>
</dbReference>
<dbReference type="EC" id="5.2.1.8" evidence="4"/>
<name>A0A167KR07_CALVF</name>
<dbReference type="EMBL" id="KV417292">
    <property type="protein sequence ID" value="KZO94911.1"/>
    <property type="molecule type" value="Genomic_DNA"/>
</dbReference>
<dbReference type="PROSITE" id="PS50072">
    <property type="entry name" value="CSA_PPIASE_2"/>
    <property type="match status" value="1"/>
</dbReference>
<comment type="function">
    <text evidence="4">PPIases accelerate the folding of proteins. It catalyzes the cis-trans isomerization of proline imidic peptide bonds in oligopeptides.</text>
</comment>
<dbReference type="PIRSF" id="PIRSF001467">
    <property type="entry name" value="Peptidylpro_ismrse"/>
    <property type="match status" value="1"/>
</dbReference>
<sequence length="188" mass="20630">MSSPYASTSTAPPRPPTPTYTYVFFDVEMGGEAIGRIIIRLFSKDLPITCRNFMELARGVHGFGYKGTKFHRCIPNFMIQGGDFTTGDGTGGRSIYGPRFRDENFKYKHTKKGLIAMANTGPNSNASQFYICCQKTSHLDNRNVVFGEVAEGMDVVHKIEGCGSAPGDVSPDCVIVNCGAIDWTPQKR</sequence>